<dbReference type="Gene3D" id="1.10.357.90">
    <property type="match status" value="1"/>
</dbReference>
<keyword evidence="4 15" id="KW-0158">Chromosome</keyword>
<dbReference type="Gene3D" id="1.10.132.70">
    <property type="match status" value="1"/>
</dbReference>
<accession>A0AAV6FTH1</accession>
<dbReference type="InterPro" id="IPR003545">
    <property type="entry name" value="Telomerase_RT"/>
</dbReference>
<keyword evidence="9 15" id="KW-0779">Telomere</keyword>
<sequence length="1090" mass="123227">MAEVGLCRLLDILRSLYPTVQTIEEYVDGVTLSDGRKVALVEDSDTSRFKALLKGLIVCVEKPMKDAPSSDQLSTLPEVLAYVLNTMMKNKNRNVLKFGYLWSDKDGDADPFKFHGVITMSPAFIHSSDLWKKINQRLGTDLTQHLLRNCSLFTAAPPTCLFQVCGVPVYDLMSANASFRFLLCKPPSQPPPANPPRNSQGRRSRTKVRSQEVSRKRKRENGKECAGDDEGLPGKRRRCPAVERTCDSAGPSHNTDIINSEQTSHHNINATQAINENSRVSRHPKGATGTAQATATSHGSFSWKPADQPSPRPSECFIRMLRVLYGGSGLRGFLLNRKLATCGANGPRGLQGPDVVRLVFLQGEAYLRGEEPSPRRLPRRFFNMAPLFSRLLRNHRKCPYFHFMRKKCSVATTAGTGPGSDMASLLAAHCLPYRVYLFVRECLLYVVPEELWGSEQNRALFLARVKQLLRLGKFESLSLAQVMWRVKVQDCHWLGLKARAHCPSEHRYRKRLLGQFLAWLLDSYVLGLVKATFYVTESMGRKHALRFYRREVWNKLRNLAFREHQSKGQWQTLTPLEVASLPKTTVTARLRFIPKTHGMRPITRVVGTDPVTKRFQRSVKNLRDVLGVCVKSSPTLLGSTVWGRQDIHRVLKTTARQQKTKPIPLYFVKMDVSGAYDSLPHDKLVRVVSEVLLPVQDVAFSVRQYAKVWSDPLQGLRKQFCTRAEAQACINMKGFVMQEQEKGKLHNAILVENYNSPDIKGGDLLAFFKQMLKSCVVRFGKQTFRQVCGIPQGSVVSSMLCNLCYGHMEKSLLSHVTEKGGCLMRLVDDSLLITPKLNRAMYFLKTLLAGVPQYGCVVNPQKVAVNFPLEEGVRFPGVQVLPQHCLFPWCGLLLDTQTLDVSNDYSSYAGLSLRYSLTLGSSRSPALFMRRKLMTILRLKCDAILLDLRTNSLETVYKNIYKIVLLQAMRFHVCVQGLPKGQTVGTTPAFFLRMVWAMARTTYTCIKQNNHDGALGSAYGGCLRLKAVQLLYCLAFEWVFVRHRHTYRCLLPRLRQRKWSLERALKGMRLARVRQAATPRVPPDFKAIRA</sequence>
<evidence type="ECO:0000256" key="7">
    <source>
        <dbReference type="ARBA" id="ARBA00022723"/>
    </source>
</evidence>
<evidence type="ECO:0000256" key="4">
    <source>
        <dbReference type="ARBA" id="ARBA00022454"/>
    </source>
</evidence>
<dbReference type="GO" id="GO:0070034">
    <property type="term" value="F:telomerase RNA binding"/>
    <property type="evidence" value="ECO:0007669"/>
    <property type="project" value="TreeGrafter"/>
</dbReference>
<evidence type="ECO:0000313" key="18">
    <source>
        <dbReference type="EMBL" id="KAG5265022.1"/>
    </source>
</evidence>
<keyword evidence="8 15" id="KW-0460">Magnesium</keyword>
<gene>
    <name evidence="18" type="ORF">AALO_G00260590</name>
</gene>
<name>A0AAV6FTH1_9TELE</name>
<evidence type="ECO:0000256" key="2">
    <source>
        <dbReference type="ARBA" id="ARBA00012493"/>
    </source>
</evidence>
<evidence type="ECO:0000256" key="1">
    <source>
        <dbReference type="ARBA" id="ARBA00008001"/>
    </source>
</evidence>
<keyword evidence="19" id="KW-1185">Reference proteome</keyword>
<comment type="similarity">
    <text evidence="1 15">Belongs to the reverse transcriptase family. Telomerase subfamily.</text>
</comment>
<dbReference type="PANTHER" id="PTHR12066">
    <property type="entry name" value="TELOMERASE REVERSE TRANSCRIPTASE"/>
    <property type="match status" value="1"/>
</dbReference>
<evidence type="ECO:0000256" key="10">
    <source>
        <dbReference type="ARBA" id="ARBA00022918"/>
    </source>
</evidence>
<feature type="region of interest" description="Disordered" evidence="16">
    <location>
        <begin position="276"/>
        <end position="311"/>
    </location>
</feature>
<evidence type="ECO:0000256" key="16">
    <source>
        <dbReference type="SAM" id="MobiDB-lite"/>
    </source>
</evidence>
<dbReference type="GO" id="GO:0000333">
    <property type="term" value="C:telomerase catalytic core complex"/>
    <property type="evidence" value="ECO:0007669"/>
    <property type="project" value="TreeGrafter"/>
</dbReference>
<evidence type="ECO:0000313" key="19">
    <source>
        <dbReference type="Proteomes" id="UP000823561"/>
    </source>
</evidence>
<evidence type="ECO:0000256" key="15">
    <source>
        <dbReference type="RuleBase" id="RU365061"/>
    </source>
</evidence>
<keyword evidence="11 15" id="KW-0539">Nucleus</keyword>
<dbReference type="Pfam" id="PF21399">
    <property type="entry name" value="TERT_C"/>
    <property type="match status" value="1"/>
</dbReference>
<evidence type="ECO:0000256" key="6">
    <source>
        <dbReference type="ARBA" id="ARBA00022695"/>
    </source>
</evidence>
<keyword evidence="6 15" id="KW-0548">Nucleotidyltransferase</keyword>
<comment type="function">
    <text evidence="15">Telomerase is a ribonucleoprotein enzyme essential for the replication of chromosome termini in most eukaryotes. It elongates telomeres. It is a reverse transcriptase that adds simple sequence repeats to chromosome ends by copying a template sequence within the RNA component of the enzyme.</text>
</comment>
<comment type="catalytic activity">
    <reaction evidence="14 15">
        <text>DNA(n) + a 2'-deoxyribonucleoside 5'-triphosphate = DNA(n+1) + diphosphate</text>
        <dbReference type="Rhea" id="RHEA:22508"/>
        <dbReference type="Rhea" id="RHEA-COMP:17339"/>
        <dbReference type="Rhea" id="RHEA-COMP:17340"/>
        <dbReference type="ChEBI" id="CHEBI:33019"/>
        <dbReference type="ChEBI" id="CHEBI:61560"/>
        <dbReference type="ChEBI" id="CHEBI:173112"/>
        <dbReference type="EC" id="2.7.7.49"/>
    </reaction>
</comment>
<evidence type="ECO:0000256" key="8">
    <source>
        <dbReference type="ARBA" id="ARBA00022842"/>
    </source>
</evidence>
<feature type="region of interest" description="Disordered" evidence="16">
    <location>
        <begin position="242"/>
        <end position="261"/>
    </location>
</feature>
<dbReference type="InterPro" id="IPR021891">
    <property type="entry name" value="Telomerase_RBD"/>
</dbReference>
<dbReference type="GO" id="GO:0046872">
    <property type="term" value="F:metal ion binding"/>
    <property type="evidence" value="ECO:0007669"/>
    <property type="project" value="UniProtKB-KW"/>
</dbReference>
<evidence type="ECO:0000256" key="5">
    <source>
        <dbReference type="ARBA" id="ARBA00022679"/>
    </source>
</evidence>
<protein>
    <recommendedName>
        <fullName evidence="3 15">Telomerase reverse transcriptase</fullName>
        <ecNumber evidence="2 15">2.7.7.49</ecNumber>
    </recommendedName>
    <alternativeName>
        <fullName evidence="13 15">Telomerase catalytic subunit</fullName>
    </alternativeName>
</protein>
<reference evidence="18" key="1">
    <citation type="submission" date="2020-10" db="EMBL/GenBank/DDBJ databases">
        <title>Chromosome-scale genome assembly of the Allis shad, Alosa alosa.</title>
        <authorList>
            <person name="Margot Z."/>
            <person name="Christophe K."/>
            <person name="Cabau C."/>
            <person name="Louis A."/>
            <person name="Berthelot C."/>
            <person name="Parey E."/>
            <person name="Roest Crollius H."/>
            <person name="Montfort J."/>
            <person name="Robinson-Rechavi M."/>
            <person name="Bucao C."/>
            <person name="Bouchez O."/>
            <person name="Gislard M."/>
            <person name="Lluch J."/>
            <person name="Milhes M."/>
            <person name="Lampietro C."/>
            <person name="Lopez Roques C."/>
            <person name="Donnadieu C."/>
            <person name="Braasch I."/>
            <person name="Desvignes T."/>
            <person name="Postlethwait J."/>
            <person name="Bobe J."/>
            <person name="Guiguen Y."/>
        </authorList>
    </citation>
    <scope>NUCLEOTIDE SEQUENCE</scope>
    <source>
        <strain evidence="18">M-15738</strain>
        <tissue evidence="18">Blood</tissue>
    </source>
</reference>
<dbReference type="PROSITE" id="PS50878">
    <property type="entry name" value="RT_POL"/>
    <property type="match status" value="1"/>
</dbReference>
<dbReference type="GO" id="GO:0000781">
    <property type="term" value="C:chromosome, telomeric region"/>
    <property type="evidence" value="ECO:0007669"/>
    <property type="project" value="UniProtKB-SubCell"/>
</dbReference>
<dbReference type="EMBL" id="JADWDJ010000020">
    <property type="protein sequence ID" value="KAG5265022.1"/>
    <property type="molecule type" value="Genomic_DNA"/>
</dbReference>
<dbReference type="SUPFAM" id="SSF56672">
    <property type="entry name" value="DNA/RNA polymerases"/>
    <property type="match status" value="1"/>
</dbReference>
<evidence type="ECO:0000259" key="17">
    <source>
        <dbReference type="PROSITE" id="PS50878"/>
    </source>
</evidence>
<dbReference type="Proteomes" id="UP000823561">
    <property type="component" value="Chromosome 20"/>
</dbReference>
<keyword evidence="7 15" id="KW-0479">Metal-binding</keyword>
<proteinExistence type="inferred from homology"/>
<dbReference type="EC" id="2.7.7.49" evidence="2 15"/>
<feature type="compositionally biased region" description="Low complexity" evidence="16">
    <location>
        <begin position="286"/>
        <end position="296"/>
    </location>
</feature>
<dbReference type="PRINTS" id="PR01365">
    <property type="entry name" value="TELOMERASERT"/>
</dbReference>
<dbReference type="AlphaFoldDB" id="A0AAV6FTH1"/>
<comment type="subcellular location">
    <subcellularLocation>
        <location evidence="15">Nucleus</location>
    </subcellularLocation>
    <subcellularLocation>
        <location evidence="15">Chromosome</location>
        <location evidence="15">Telomere</location>
    </subcellularLocation>
</comment>
<keyword evidence="10 15" id="KW-0695">RNA-directed DNA polymerase</keyword>
<feature type="domain" description="Reverse transcriptase" evidence="17">
    <location>
        <begin position="574"/>
        <end position="894"/>
    </location>
</feature>
<evidence type="ECO:0000256" key="3">
    <source>
        <dbReference type="ARBA" id="ARBA00016182"/>
    </source>
</evidence>
<dbReference type="PANTHER" id="PTHR12066:SF0">
    <property type="entry name" value="TELOMERASE REVERSE TRANSCRIPTASE"/>
    <property type="match status" value="1"/>
</dbReference>
<dbReference type="InterPro" id="IPR049139">
    <property type="entry name" value="TERT_C"/>
</dbReference>
<keyword evidence="12" id="KW-0687">Ribonucleoprotein</keyword>
<evidence type="ECO:0000256" key="14">
    <source>
        <dbReference type="ARBA" id="ARBA00048173"/>
    </source>
</evidence>
<dbReference type="SMART" id="SM00975">
    <property type="entry name" value="Telomerase_RBD"/>
    <property type="match status" value="1"/>
</dbReference>
<comment type="caution">
    <text evidence="18">The sequence shown here is derived from an EMBL/GenBank/DDBJ whole genome shotgun (WGS) entry which is preliminary data.</text>
</comment>
<dbReference type="InterPro" id="IPR043502">
    <property type="entry name" value="DNA/RNA_pol_sf"/>
</dbReference>
<dbReference type="InterPro" id="IPR000477">
    <property type="entry name" value="RT_dom"/>
</dbReference>
<organism evidence="18 19">
    <name type="scientific">Alosa alosa</name>
    <name type="common">allis shad</name>
    <dbReference type="NCBI Taxonomy" id="278164"/>
    <lineage>
        <taxon>Eukaryota</taxon>
        <taxon>Metazoa</taxon>
        <taxon>Chordata</taxon>
        <taxon>Craniata</taxon>
        <taxon>Vertebrata</taxon>
        <taxon>Euteleostomi</taxon>
        <taxon>Actinopterygii</taxon>
        <taxon>Neopterygii</taxon>
        <taxon>Teleostei</taxon>
        <taxon>Clupei</taxon>
        <taxon>Clupeiformes</taxon>
        <taxon>Clupeoidei</taxon>
        <taxon>Clupeidae</taxon>
        <taxon>Alosa</taxon>
    </lineage>
</organism>
<feature type="region of interest" description="Disordered" evidence="16">
    <location>
        <begin position="187"/>
        <end position="236"/>
    </location>
</feature>
<dbReference type="Pfam" id="PF00078">
    <property type="entry name" value="RVT_1"/>
    <property type="match status" value="1"/>
</dbReference>
<dbReference type="GO" id="GO:0003720">
    <property type="term" value="F:telomerase activity"/>
    <property type="evidence" value="ECO:0007669"/>
    <property type="project" value="InterPro"/>
</dbReference>
<evidence type="ECO:0000256" key="13">
    <source>
        <dbReference type="ARBA" id="ARBA00032044"/>
    </source>
</evidence>
<keyword evidence="5 15" id="KW-0808">Transferase</keyword>
<dbReference type="GO" id="GO:0007004">
    <property type="term" value="P:telomere maintenance via telomerase"/>
    <property type="evidence" value="ECO:0007669"/>
    <property type="project" value="TreeGrafter"/>
</dbReference>
<evidence type="ECO:0000256" key="12">
    <source>
        <dbReference type="ARBA" id="ARBA00023274"/>
    </source>
</evidence>
<dbReference type="CDD" id="cd01648">
    <property type="entry name" value="TERT"/>
    <property type="match status" value="1"/>
</dbReference>
<dbReference type="Pfam" id="PF12009">
    <property type="entry name" value="Telomerase_RBD"/>
    <property type="match status" value="1"/>
</dbReference>
<dbReference type="GO" id="GO:0042162">
    <property type="term" value="F:telomeric DNA binding"/>
    <property type="evidence" value="ECO:0007669"/>
    <property type="project" value="TreeGrafter"/>
</dbReference>
<evidence type="ECO:0000256" key="9">
    <source>
        <dbReference type="ARBA" id="ARBA00022895"/>
    </source>
</evidence>
<feature type="compositionally biased region" description="Polar residues" evidence="16">
    <location>
        <begin position="251"/>
        <end position="261"/>
    </location>
</feature>
<evidence type="ECO:0000256" key="11">
    <source>
        <dbReference type="ARBA" id="ARBA00023242"/>
    </source>
</evidence>
<dbReference type="FunFam" id="1.10.357.90:FF:000001">
    <property type="entry name" value="Telomerase reverse transcriptase"/>
    <property type="match status" value="1"/>
</dbReference>